<dbReference type="PANTHER" id="PTHR48012">
    <property type="entry name" value="STERILE20-LIKE KINASE, ISOFORM B-RELATED"/>
    <property type="match status" value="1"/>
</dbReference>
<evidence type="ECO:0000256" key="7">
    <source>
        <dbReference type="ARBA" id="ARBA00022679"/>
    </source>
</evidence>
<dbReference type="AlphaFoldDB" id="A0AAD9J220"/>
<dbReference type="InterPro" id="IPR000719">
    <property type="entry name" value="Prot_kinase_dom"/>
</dbReference>
<keyword evidence="5" id="KW-0723">Serine/threonine-protein kinase</keyword>
<gene>
    <name evidence="17" type="ORF">LSH36_777g02110</name>
</gene>
<organism evidence="17 18">
    <name type="scientific">Paralvinella palmiformis</name>
    <dbReference type="NCBI Taxonomy" id="53620"/>
    <lineage>
        <taxon>Eukaryota</taxon>
        <taxon>Metazoa</taxon>
        <taxon>Spiralia</taxon>
        <taxon>Lophotrochozoa</taxon>
        <taxon>Annelida</taxon>
        <taxon>Polychaeta</taxon>
        <taxon>Sedentaria</taxon>
        <taxon>Canalipalpata</taxon>
        <taxon>Terebellida</taxon>
        <taxon>Terebelliformia</taxon>
        <taxon>Alvinellidae</taxon>
        <taxon>Paralvinella</taxon>
    </lineage>
</organism>
<dbReference type="Gene3D" id="4.10.170.10">
    <property type="entry name" value="p53-like tetramerisation domain"/>
    <property type="match status" value="1"/>
</dbReference>
<feature type="domain" description="Protein kinase" evidence="15">
    <location>
        <begin position="52"/>
        <end position="303"/>
    </location>
</feature>
<dbReference type="FunFam" id="3.30.200.20:FF:000040">
    <property type="entry name" value="Dual specificity mitogen-activated protein kinase kinase"/>
    <property type="match status" value="1"/>
</dbReference>
<dbReference type="GO" id="GO:0005524">
    <property type="term" value="F:ATP binding"/>
    <property type="evidence" value="ECO:0007669"/>
    <property type="project" value="UniProtKB-UniRule"/>
</dbReference>
<dbReference type="InterPro" id="IPR011524">
    <property type="entry name" value="SARAH_dom"/>
</dbReference>
<dbReference type="GO" id="GO:0051262">
    <property type="term" value="P:protein tetramerization"/>
    <property type="evidence" value="ECO:0007669"/>
    <property type="project" value="InterPro"/>
</dbReference>
<name>A0AAD9J220_9ANNE</name>
<evidence type="ECO:0000259" key="15">
    <source>
        <dbReference type="PROSITE" id="PS50011"/>
    </source>
</evidence>
<evidence type="ECO:0000256" key="1">
    <source>
        <dbReference type="ARBA" id="ARBA00004496"/>
    </source>
</evidence>
<evidence type="ECO:0000256" key="13">
    <source>
        <dbReference type="PROSITE-ProRule" id="PRU10141"/>
    </source>
</evidence>
<dbReference type="FunFam" id="1.10.510.10:FF:000075">
    <property type="entry name" value="Serine/threonine-protein kinase 3"/>
    <property type="match status" value="1"/>
</dbReference>
<dbReference type="GO" id="GO:0005737">
    <property type="term" value="C:cytoplasm"/>
    <property type="evidence" value="ECO:0007669"/>
    <property type="project" value="UniProtKB-SubCell"/>
</dbReference>
<dbReference type="InterPro" id="IPR036674">
    <property type="entry name" value="p53_tetramer_sf"/>
</dbReference>
<evidence type="ECO:0000256" key="6">
    <source>
        <dbReference type="ARBA" id="ARBA00022553"/>
    </source>
</evidence>
<dbReference type="InterPro" id="IPR050629">
    <property type="entry name" value="STE20/SPS1-PAK"/>
</dbReference>
<dbReference type="Pfam" id="PF11629">
    <property type="entry name" value="Mst1_SARAH"/>
    <property type="match status" value="1"/>
</dbReference>
<dbReference type="PANTHER" id="PTHR48012:SF10">
    <property type="entry name" value="FI20177P1"/>
    <property type="match status" value="1"/>
</dbReference>
<dbReference type="SMART" id="SM00220">
    <property type="entry name" value="S_TKc"/>
    <property type="match status" value="1"/>
</dbReference>
<keyword evidence="6" id="KW-0597">Phosphoprotein</keyword>
<evidence type="ECO:0000313" key="17">
    <source>
        <dbReference type="EMBL" id="KAK2144200.1"/>
    </source>
</evidence>
<comment type="caution">
    <text evidence="17">The sequence shown here is derived from an EMBL/GenBank/DDBJ whole genome shotgun (WGS) entry which is preliminary data.</text>
</comment>
<feature type="region of interest" description="Disordered" evidence="14">
    <location>
        <begin position="398"/>
        <end position="469"/>
    </location>
</feature>
<comment type="subcellular location">
    <subcellularLocation>
        <location evidence="1">Cytoplasm</location>
    </subcellularLocation>
</comment>
<comment type="catalytic activity">
    <reaction evidence="11">
        <text>L-threonyl-[protein] + ATP = O-phospho-L-threonyl-[protein] + ADP + H(+)</text>
        <dbReference type="Rhea" id="RHEA:46608"/>
        <dbReference type="Rhea" id="RHEA-COMP:11060"/>
        <dbReference type="Rhea" id="RHEA-COMP:11605"/>
        <dbReference type="ChEBI" id="CHEBI:15378"/>
        <dbReference type="ChEBI" id="CHEBI:30013"/>
        <dbReference type="ChEBI" id="CHEBI:30616"/>
        <dbReference type="ChEBI" id="CHEBI:61977"/>
        <dbReference type="ChEBI" id="CHEBI:456216"/>
        <dbReference type="EC" id="2.7.11.1"/>
    </reaction>
</comment>
<evidence type="ECO:0000256" key="10">
    <source>
        <dbReference type="ARBA" id="ARBA00022840"/>
    </source>
</evidence>
<comment type="similarity">
    <text evidence="2">Belongs to the protein kinase superfamily. STE Ser/Thr protein kinase family. STE20 subfamily.</text>
</comment>
<accession>A0AAD9J220</accession>
<dbReference type="CDD" id="cd06612">
    <property type="entry name" value="STKc_MST1_2"/>
    <property type="match status" value="1"/>
</dbReference>
<dbReference type="Pfam" id="PF00069">
    <property type="entry name" value="Pkinase"/>
    <property type="match status" value="1"/>
</dbReference>
<keyword evidence="18" id="KW-1185">Reference proteome</keyword>
<feature type="binding site" evidence="13">
    <location>
        <position position="81"/>
    </location>
    <ligand>
        <name>ATP</name>
        <dbReference type="ChEBI" id="CHEBI:30616"/>
    </ligand>
</feature>
<keyword evidence="7" id="KW-0808">Transferase</keyword>
<dbReference type="SUPFAM" id="SSF56112">
    <property type="entry name" value="Protein kinase-like (PK-like)"/>
    <property type="match status" value="1"/>
</dbReference>
<dbReference type="PROSITE" id="PS50951">
    <property type="entry name" value="SARAH"/>
    <property type="match status" value="1"/>
</dbReference>
<evidence type="ECO:0000256" key="9">
    <source>
        <dbReference type="ARBA" id="ARBA00022777"/>
    </source>
</evidence>
<dbReference type="InterPro" id="IPR017441">
    <property type="entry name" value="Protein_kinase_ATP_BS"/>
</dbReference>
<evidence type="ECO:0000256" key="5">
    <source>
        <dbReference type="ARBA" id="ARBA00022527"/>
    </source>
</evidence>
<comment type="catalytic activity">
    <reaction evidence="12">
        <text>L-seryl-[protein] + ATP = O-phospho-L-seryl-[protein] + ADP + H(+)</text>
        <dbReference type="Rhea" id="RHEA:17989"/>
        <dbReference type="Rhea" id="RHEA-COMP:9863"/>
        <dbReference type="Rhea" id="RHEA-COMP:11604"/>
        <dbReference type="ChEBI" id="CHEBI:15378"/>
        <dbReference type="ChEBI" id="CHEBI:29999"/>
        <dbReference type="ChEBI" id="CHEBI:30616"/>
        <dbReference type="ChEBI" id="CHEBI:83421"/>
        <dbReference type="ChEBI" id="CHEBI:456216"/>
        <dbReference type="EC" id="2.7.11.1"/>
    </reaction>
</comment>
<dbReference type="GO" id="GO:0004674">
    <property type="term" value="F:protein serine/threonine kinase activity"/>
    <property type="evidence" value="ECO:0007669"/>
    <property type="project" value="UniProtKB-KW"/>
</dbReference>
<dbReference type="InterPro" id="IPR011009">
    <property type="entry name" value="Kinase-like_dom_sf"/>
</dbReference>
<feature type="domain" description="SARAH" evidence="16">
    <location>
        <begin position="493"/>
        <end position="540"/>
    </location>
</feature>
<keyword evidence="8 13" id="KW-0547">Nucleotide-binding</keyword>
<feature type="compositionally biased region" description="Polar residues" evidence="14">
    <location>
        <begin position="439"/>
        <end position="456"/>
    </location>
</feature>
<evidence type="ECO:0000256" key="3">
    <source>
        <dbReference type="ARBA" id="ARBA00012513"/>
    </source>
</evidence>
<keyword evidence="10 13" id="KW-0067">ATP-binding</keyword>
<dbReference type="PROSITE" id="PS50011">
    <property type="entry name" value="PROTEIN_KINASE_DOM"/>
    <property type="match status" value="1"/>
</dbReference>
<feature type="compositionally biased region" description="Low complexity" evidence="14">
    <location>
        <begin position="457"/>
        <end position="469"/>
    </location>
</feature>
<evidence type="ECO:0000313" key="18">
    <source>
        <dbReference type="Proteomes" id="UP001208570"/>
    </source>
</evidence>
<feature type="region of interest" description="Disordered" evidence="14">
    <location>
        <begin position="329"/>
        <end position="349"/>
    </location>
</feature>
<reference evidence="17" key="1">
    <citation type="journal article" date="2023" name="Mol. Biol. Evol.">
        <title>Third-Generation Sequencing Reveals the Adaptive Role of the Epigenome in Three Deep-Sea Polychaetes.</title>
        <authorList>
            <person name="Perez M."/>
            <person name="Aroh O."/>
            <person name="Sun Y."/>
            <person name="Lan Y."/>
            <person name="Juniper S.K."/>
            <person name="Young C.R."/>
            <person name="Angers B."/>
            <person name="Qian P.Y."/>
        </authorList>
    </citation>
    <scope>NUCLEOTIDE SEQUENCE</scope>
    <source>
        <strain evidence="17">P08H-3</strain>
    </source>
</reference>
<keyword evidence="9" id="KW-0418">Kinase</keyword>
<dbReference type="Proteomes" id="UP001208570">
    <property type="component" value="Unassembled WGS sequence"/>
</dbReference>
<evidence type="ECO:0000256" key="8">
    <source>
        <dbReference type="ARBA" id="ARBA00022741"/>
    </source>
</evidence>
<proteinExistence type="inferred from homology"/>
<evidence type="ECO:0000256" key="12">
    <source>
        <dbReference type="ARBA" id="ARBA00048679"/>
    </source>
</evidence>
<protein>
    <recommendedName>
        <fullName evidence="3">non-specific serine/threonine protein kinase</fullName>
        <ecNumber evidence="3">2.7.11.1</ecNumber>
    </recommendedName>
</protein>
<dbReference type="GO" id="GO:0007165">
    <property type="term" value="P:signal transduction"/>
    <property type="evidence" value="ECO:0007669"/>
    <property type="project" value="InterPro"/>
</dbReference>
<dbReference type="Gene3D" id="1.10.510.10">
    <property type="entry name" value="Transferase(Phosphotransferase) domain 1"/>
    <property type="match status" value="1"/>
</dbReference>
<dbReference type="InterPro" id="IPR024205">
    <property type="entry name" value="Mst1_2_SARAH_domain"/>
</dbReference>
<dbReference type="FunFam" id="4.10.170.10:FF:000002">
    <property type="entry name" value="serine/threonine-protein kinase 3"/>
    <property type="match status" value="1"/>
</dbReference>
<dbReference type="EMBL" id="JAODUP010000777">
    <property type="protein sequence ID" value="KAK2144200.1"/>
    <property type="molecule type" value="Genomic_DNA"/>
</dbReference>
<evidence type="ECO:0000259" key="16">
    <source>
        <dbReference type="PROSITE" id="PS50951"/>
    </source>
</evidence>
<evidence type="ECO:0000256" key="2">
    <source>
        <dbReference type="ARBA" id="ARBA00008874"/>
    </source>
</evidence>
<sequence>MSSGSSSEMRKLCDTDLARGPDEVFTIINKIGRGGINRLSEEHLKRSPDEVFDILGKLGEGSYGSVYKALHKESGQVLAIKQVPVDTDLQDIIKEISIMQQCDSAYIVKYYGSYFKNTDLWIVMEYCGGGSVSDIMKTRNKTLTEDEIATILFYTLKGLEYLHERRKIHRDIKAGNILLNTEGHAKLADFGVAGQLTDTMAKRNTVIGTPYWMAPEVIQEIGYDCVADIWSLGITALEMAEGKPPYGDIHPMRAIFMIPTRPPPSFRDPNKWSQEFTDFVSLCLVKQPEKRATAKKLLQHEFIQNAKPCSILQKMIVDAKEIQEQHANHLANESQEQVEEQSSRTLVKNTDTDTLIPTKASEDDPDGTVLKKDSGTLVINSEANTLVESDLGTMIINDTDEEDSTMKQHDTDGGSRSKYRPAFLDHFEAKEREQEKQSKNQAAGANVQAPPSKQATPPQQGFPVGQQPNQVPAQQIAGIGLQRISRSFLDGDFEFLHSLSYEELQSRMAALDPEMEREIEELHKRYQAKRQPILDAIDTKKKRQQNF</sequence>
<dbReference type="PROSITE" id="PS00107">
    <property type="entry name" value="PROTEIN_KINASE_ATP"/>
    <property type="match status" value="1"/>
</dbReference>
<evidence type="ECO:0000256" key="14">
    <source>
        <dbReference type="SAM" id="MobiDB-lite"/>
    </source>
</evidence>
<feature type="compositionally biased region" description="Basic and acidic residues" evidence="14">
    <location>
        <begin position="404"/>
        <end position="415"/>
    </location>
</feature>
<keyword evidence="4" id="KW-0963">Cytoplasm</keyword>
<evidence type="ECO:0000256" key="4">
    <source>
        <dbReference type="ARBA" id="ARBA00022490"/>
    </source>
</evidence>
<evidence type="ECO:0000256" key="11">
    <source>
        <dbReference type="ARBA" id="ARBA00047899"/>
    </source>
</evidence>
<feature type="compositionally biased region" description="Basic and acidic residues" evidence="14">
    <location>
        <begin position="423"/>
        <end position="438"/>
    </location>
</feature>
<dbReference type="CDD" id="cd21889">
    <property type="entry name" value="SARAH_Hpo"/>
    <property type="match status" value="1"/>
</dbReference>
<dbReference type="EC" id="2.7.11.1" evidence="3"/>